<organism evidence="1 2">
    <name type="scientific">Euplotes crassus</name>
    <dbReference type="NCBI Taxonomy" id="5936"/>
    <lineage>
        <taxon>Eukaryota</taxon>
        <taxon>Sar</taxon>
        <taxon>Alveolata</taxon>
        <taxon>Ciliophora</taxon>
        <taxon>Intramacronucleata</taxon>
        <taxon>Spirotrichea</taxon>
        <taxon>Hypotrichia</taxon>
        <taxon>Euplotida</taxon>
        <taxon>Euplotidae</taxon>
        <taxon>Moneuplotes</taxon>
    </lineage>
</organism>
<accession>A0AAD1Y1Y8</accession>
<dbReference type="Proteomes" id="UP001295684">
    <property type="component" value="Unassembled WGS sequence"/>
</dbReference>
<dbReference type="EMBL" id="CAMPGE010024546">
    <property type="protein sequence ID" value="CAI2382375.1"/>
    <property type="molecule type" value="Genomic_DNA"/>
</dbReference>
<dbReference type="AlphaFoldDB" id="A0AAD1Y1Y8"/>
<reference evidence="1" key="1">
    <citation type="submission" date="2023-07" db="EMBL/GenBank/DDBJ databases">
        <authorList>
            <consortium name="AG Swart"/>
            <person name="Singh M."/>
            <person name="Singh A."/>
            <person name="Seah K."/>
            <person name="Emmerich C."/>
        </authorList>
    </citation>
    <scope>NUCLEOTIDE SEQUENCE</scope>
    <source>
        <strain evidence="1">DP1</strain>
    </source>
</reference>
<gene>
    <name evidence="1" type="ORF">ECRASSUSDP1_LOCUS23847</name>
</gene>
<proteinExistence type="predicted"/>
<name>A0AAD1Y1Y8_EUPCR</name>
<protein>
    <submittedName>
        <fullName evidence="1">Uncharacterized protein</fullName>
    </submittedName>
</protein>
<keyword evidence="2" id="KW-1185">Reference proteome</keyword>
<comment type="caution">
    <text evidence="1">The sequence shown here is derived from an EMBL/GenBank/DDBJ whole genome shotgun (WGS) entry which is preliminary data.</text>
</comment>
<evidence type="ECO:0000313" key="1">
    <source>
        <dbReference type="EMBL" id="CAI2382375.1"/>
    </source>
</evidence>
<evidence type="ECO:0000313" key="2">
    <source>
        <dbReference type="Proteomes" id="UP001295684"/>
    </source>
</evidence>
<sequence>MPFLIKVENVVSVTCSCATLGSGRSQNSFIKTSLPPNLLVCSPCPSCKGAHRCFQFIFKNLIDQTEVRPCANLSCLWSSSVSQSVL</sequence>